<proteinExistence type="predicted"/>
<organism evidence="1">
    <name type="scientific">Arundo donax</name>
    <name type="common">Giant reed</name>
    <name type="synonym">Donax arundinaceus</name>
    <dbReference type="NCBI Taxonomy" id="35708"/>
    <lineage>
        <taxon>Eukaryota</taxon>
        <taxon>Viridiplantae</taxon>
        <taxon>Streptophyta</taxon>
        <taxon>Embryophyta</taxon>
        <taxon>Tracheophyta</taxon>
        <taxon>Spermatophyta</taxon>
        <taxon>Magnoliopsida</taxon>
        <taxon>Liliopsida</taxon>
        <taxon>Poales</taxon>
        <taxon>Poaceae</taxon>
        <taxon>PACMAD clade</taxon>
        <taxon>Arundinoideae</taxon>
        <taxon>Arundineae</taxon>
        <taxon>Arundo</taxon>
    </lineage>
</organism>
<evidence type="ECO:0000313" key="1">
    <source>
        <dbReference type="EMBL" id="JAE26429.1"/>
    </source>
</evidence>
<sequence length="60" mass="6974">MPSIRFHGSRSQITVTECAIFPFTPYRMICYQQHGDAGCRSKSVDHWRRIRKLLNSTSTT</sequence>
<dbReference type="EMBL" id="GBRH01171467">
    <property type="protein sequence ID" value="JAE26429.1"/>
    <property type="molecule type" value="Transcribed_RNA"/>
</dbReference>
<name>A0A0A9GSJ0_ARUDO</name>
<reference evidence="1" key="2">
    <citation type="journal article" date="2015" name="Data Brief">
        <title>Shoot transcriptome of the giant reed, Arundo donax.</title>
        <authorList>
            <person name="Barrero R.A."/>
            <person name="Guerrero F.D."/>
            <person name="Moolhuijzen P."/>
            <person name="Goolsby J.A."/>
            <person name="Tidwell J."/>
            <person name="Bellgard S.E."/>
            <person name="Bellgard M.I."/>
        </authorList>
    </citation>
    <scope>NUCLEOTIDE SEQUENCE</scope>
    <source>
        <tissue evidence="1">Shoot tissue taken approximately 20 cm above the soil surface</tissue>
    </source>
</reference>
<dbReference type="AlphaFoldDB" id="A0A0A9GSJ0"/>
<accession>A0A0A9GSJ0</accession>
<protein>
    <submittedName>
        <fullName evidence="1">Uncharacterized protein</fullName>
    </submittedName>
</protein>
<reference evidence="1" key="1">
    <citation type="submission" date="2014-09" db="EMBL/GenBank/DDBJ databases">
        <authorList>
            <person name="Magalhaes I.L.F."/>
            <person name="Oliveira U."/>
            <person name="Santos F.R."/>
            <person name="Vidigal T.H.D.A."/>
            <person name="Brescovit A.D."/>
            <person name="Santos A.J."/>
        </authorList>
    </citation>
    <scope>NUCLEOTIDE SEQUENCE</scope>
    <source>
        <tissue evidence="1">Shoot tissue taken approximately 20 cm above the soil surface</tissue>
    </source>
</reference>